<keyword evidence="4" id="KW-1185">Reference proteome</keyword>
<dbReference type="RefSeq" id="WP_069312576.1">
    <property type="nucleotide sequence ID" value="NZ_MDTU01000001.1"/>
</dbReference>
<reference evidence="3 4" key="1">
    <citation type="submission" date="2016-08" db="EMBL/GenBank/DDBJ databases">
        <title>Draft genome sequence of Candidatus Piscirickettsia litoralis, from seawater.</title>
        <authorList>
            <person name="Wan X."/>
            <person name="Lee A.J."/>
            <person name="Hou S."/>
            <person name="Donachie S.P."/>
        </authorList>
    </citation>
    <scope>NUCLEOTIDE SEQUENCE [LARGE SCALE GENOMIC DNA]</scope>
    <source>
        <strain evidence="3 4">Y2</strain>
    </source>
</reference>
<keyword evidence="1" id="KW-0963">Cytoplasm</keyword>
<accession>A0ABX3A1S9</accession>
<dbReference type="EMBL" id="MDTU01000001">
    <property type="protein sequence ID" value="ODN42778.1"/>
    <property type="molecule type" value="Genomic_DNA"/>
</dbReference>
<gene>
    <name evidence="1" type="primary">ubiJ</name>
    <name evidence="3" type="ORF">BGC07_07395</name>
</gene>
<dbReference type="PANTHER" id="PTHR38693">
    <property type="entry name" value="UBIQUINONE BIOSYNTHESIS PROTEIN UBIJ"/>
    <property type="match status" value="1"/>
</dbReference>
<comment type="pathway">
    <text evidence="1">Cofactor biosynthesis; ubiquinone biosynthesis.</text>
</comment>
<dbReference type="SUPFAM" id="SSF55718">
    <property type="entry name" value="SCP-like"/>
    <property type="match status" value="1"/>
</dbReference>
<dbReference type="PANTHER" id="PTHR38693:SF1">
    <property type="entry name" value="UBIQUINONE BIOSYNTHESIS ACCESSORY FACTOR UBIJ"/>
    <property type="match status" value="1"/>
</dbReference>
<dbReference type="Pfam" id="PF02036">
    <property type="entry name" value="SCP2"/>
    <property type="match status" value="1"/>
</dbReference>
<comment type="function">
    <text evidence="1">Required for ubiquinone (coenzyme Q) biosynthesis. Binds hydrophobic ubiquinone biosynthetic intermediates via its SCP2 domain and is essential for the stability of the Ubi complex. May constitute a docking platform where Ubi enzymes assemble and access their SCP2-bound polyprenyl substrates.</text>
</comment>
<name>A0ABX3A1S9_9GAMM</name>
<organism evidence="3 4">
    <name type="scientific">Piscirickettsia litoralis</name>
    <dbReference type="NCBI Taxonomy" id="1891921"/>
    <lineage>
        <taxon>Bacteria</taxon>
        <taxon>Pseudomonadati</taxon>
        <taxon>Pseudomonadota</taxon>
        <taxon>Gammaproteobacteria</taxon>
        <taxon>Thiotrichales</taxon>
        <taxon>Piscirickettsiaceae</taxon>
        <taxon>Piscirickettsia</taxon>
    </lineage>
</organism>
<keyword evidence="1" id="KW-0831">Ubiquinone biosynthesis</keyword>
<dbReference type="InterPro" id="IPR038989">
    <property type="entry name" value="UbiJ"/>
</dbReference>
<sequence length="213" mass="24036">MVYRALLKPLLPLLNKALNRALKTDRWLMESWSSLSGRVLALDIKELERPIYVYLLADGLLLSLELSDSSQSVDVTISGDIAGLLALAKAEDPQTVILSRQVKLHGDVATLQEVQRYVAMFEFDWEGEISRYIGPLWAGVAGQSLRASREWLSSAGESFKKNTSEFVLYEQRLLVSHEEMSDWVESLQALRLDAERLKIRLDLLSTKGDGDQR</sequence>
<comment type="subcellular location">
    <subcellularLocation>
        <location evidence="1">Cytoplasm</location>
    </subcellularLocation>
</comment>
<feature type="domain" description="SCP2" evidence="2">
    <location>
        <begin position="18"/>
        <end position="116"/>
    </location>
</feature>
<evidence type="ECO:0000259" key="2">
    <source>
        <dbReference type="Pfam" id="PF02036"/>
    </source>
</evidence>
<dbReference type="InterPro" id="IPR036527">
    <property type="entry name" value="SCP2_sterol-bd_dom_sf"/>
</dbReference>
<evidence type="ECO:0000256" key="1">
    <source>
        <dbReference type="HAMAP-Rule" id="MF_02215"/>
    </source>
</evidence>
<dbReference type="Proteomes" id="UP000094329">
    <property type="component" value="Unassembled WGS sequence"/>
</dbReference>
<evidence type="ECO:0000313" key="3">
    <source>
        <dbReference type="EMBL" id="ODN42778.1"/>
    </source>
</evidence>
<proteinExistence type="inferred from homology"/>
<dbReference type="HAMAP" id="MF_02215">
    <property type="entry name" value="UbiJ"/>
    <property type="match status" value="1"/>
</dbReference>
<evidence type="ECO:0000313" key="4">
    <source>
        <dbReference type="Proteomes" id="UP000094329"/>
    </source>
</evidence>
<dbReference type="InterPro" id="IPR003033">
    <property type="entry name" value="SCP2_sterol-bd_dom"/>
</dbReference>
<comment type="caution">
    <text evidence="3">The sequence shown here is derived from an EMBL/GenBank/DDBJ whole genome shotgun (WGS) entry which is preliminary data.</text>
</comment>
<comment type="similarity">
    <text evidence="1">Belongs to the UbiJ family.</text>
</comment>
<protein>
    <recommendedName>
        <fullName evidence="1">Ubiquinone biosynthesis accessory factor UbiJ</fullName>
    </recommendedName>
</protein>